<dbReference type="FunFam" id="3.40.430.10:FF:000001">
    <property type="entry name" value="Dihydrofolate reductase"/>
    <property type="match status" value="1"/>
</dbReference>
<comment type="catalytic activity">
    <reaction evidence="8">
        <text>(6S)-5,6,7,8-tetrahydrofolate + NADP(+) = 7,8-dihydrofolate + NADPH + H(+)</text>
        <dbReference type="Rhea" id="RHEA:15009"/>
        <dbReference type="ChEBI" id="CHEBI:15378"/>
        <dbReference type="ChEBI" id="CHEBI:57451"/>
        <dbReference type="ChEBI" id="CHEBI:57453"/>
        <dbReference type="ChEBI" id="CHEBI:57783"/>
        <dbReference type="ChEBI" id="CHEBI:58349"/>
        <dbReference type="EC" id="1.5.1.3"/>
    </reaction>
</comment>
<evidence type="ECO:0000259" key="10">
    <source>
        <dbReference type="PROSITE" id="PS51330"/>
    </source>
</evidence>
<dbReference type="GO" id="GO:0004146">
    <property type="term" value="F:dihydrofolate reductase activity"/>
    <property type="evidence" value="ECO:0007669"/>
    <property type="project" value="UniProtKB-EC"/>
</dbReference>
<dbReference type="PRINTS" id="PR00070">
    <property type="entry name" value="DHFR"/>
</dbReference>
<comment type="similarity">
    <text evidence="2 8 9">Belongs to the dihydrofolate reductase family.</text>
</comment>
<dbReference type="CDD" id="cd00209">
    <property type="entry name" value="DHFR"/>
    <property type="match status" value="1"/>
</dbReference>
<dbReference type="GO" id="GO:0005829">
    <property type="term" value="C:cytosol"/>
    <property type="evidence" value="ECO:0007669"/>
    <property type="project" value="TreeGrafter"/>
</dbReference>
<dbReference type="OrthoDB" id="9804315at2"/>
<dbReference type="InterPro" id="IPR017925">
    <property type="entry name" value="DHFR_CS"/>
</dbReference>
<dbReference type="GO" id="GO:0046452">
    <property type="term" value="P:dihydrofolate metabolic process"/>
    <property type="evidence" value="ECO:0007669"/>
    <property type="project" value="TreeGrafter"/>
</dbReference>
<dbReference type="EC" id="1.5.1.3" evidence="3 8"/>
<evidence type="ECO:0000256" key="2">
    <source>
        <dbReference type="ARBA" id="ARBA00009539"/>
    </source>
</evidence>
<dbReference type="PROSITE" id="PS00075">
    <property type="entry name" value="DHFR_1"/>
    <property type="match status" value="1"/>
</dbReference>
<dbReference type="Gene3D" id="3.40.430.10">
    <property type="entry name" value="Dihydrofolate Reductase, subunit A"/>
    <property type="match status" value="1"/>
</dbReference>
<dbReference type="GO" id="GO:0046654">
    <property type="term" value="P:tetrahydrofolate biosynthetic process"/>
    <property type="evidence" value="ECO:0007669"/>
    <property type="project" value="UniProtKB-UniPathway"/>
</dbReference>
<dbReference type="Proteomes" id="UP000215509">
    <property type="component" value="Unassembled WGS sequence"/>
</dbReference>
<comment type="caution">
    <text evidence="11">The sequence shown here is derived from an EMBL/GenBank/DDBJ whole genome shotgun (WGS) entry which is preliminary data.</text>
</comment>
<dbReference type="GO" id="GO:0070401">
    <property type="term" value="F:NADP+ binding"/>
    <property type="evidence" value="ECO:0007669"/>
    <property type="project" value="UniProtKB-ARBA"/>
</dbReference>
<dbReference type="Pfam" id="PF00186">
    <property type="entry name" value="DHFR_1"/>
    <property type="match status" value="1"/>
</dbReference>
<evidence type="ECO:0000256" key="8">
    <source>
        <dbReference type="PIRNR" id="PIRNR000194"/>
    </source>
</evidence>
<protein>
    <recommendedName>
        <fullName evidence="3 8">Dihydrofolate reductase</fullName>
        <ecNumber evidence="3 8">1.5.1.3</ecNumber>
    </recommendedName>
</protein>
<dbReference type="InterPro" id="IPR024072">
    <property type="entry name" value="DHFR-like_dom_sf"/>
</dbReference>
<evidence type="ECO:0000256" key="1">
    <source>
        <dbReference type="ARBA" id="ARBA00004903"/>
    </source>
</evidence>
<dbReference type="PIRSF" id="PIRSF000194">
    <property type="entry name" value="DHFR"/>
    <property type="match status" value="1"/>
</dbReference>
<dbReference type="RefSeq" id="WP_094017431.1">
    <property type="nucleotide sequence ID" value="NZ_NMQW01000039.1"/>
</dbReference>
<sequence>MISFILAMDENRAIGLNNQLPWRLPEDLAYFRRTTSEHTVLMGRKTFESIGRPLPKRHNVILTRDPHFRAKGCEVVHSTDEIVNKYGASAEQEELFVIGGAEVYRMLLPYADRLYITEIAHAFEADAFFEPLHAADWTEVSRVKGPKDDKNPYDYEFVLYERNNRSA</sequence>
<comment type="pathway">
    <text evidence="1 8">Cofactor biosynthesis; tetrahydrofolate biosynthesis; 5,6,7,8-tetrahydrofolate from 7,8-dihydrofolate: step 1/1.</text>
</comment>
<keyword evidence="12" id="KW-1185">Reference proteome</keyword>
<dbReference type="PROSITE" id="PS51330">
    <property type="entry name" value="DHFR_2"/>
    <property type="match status" value="1"/>
</dbReference>
<dbReference type="InterPro" id="IPR012259">
    <property type="entry name" value="DHFR"/>
</dbReference>
<keyword evidence="4 8" id="KW-0554">One-carbon metabolism</keyword>
<evidence type="ECO:0000256" key="9">
    <source>
        <dbReference type="RuleBase" id="RU004474"/>
    </source>
</evidence>
<proteinExistence type="inferred from homology"/>
<evidence type="ECO:0000256" key="3">
    <source>
        <dbReference type="ARBA" id="ARBA00012856"/>
    </source>
</evidence>
<dbReference type="AlphaFoldDB" id="A0A229UJV3"/>
<dbReference type="PANTHER" id="PTHR48069">
    <property type="entry name" value="DIHYDROFOLATE REDUCTASE"/>
    <property type="match status" value="1"/>
</dbReference>
<dbReference type="InterPro" id="IPR001796">
    <property type="entry name" value="DHFR_dom"/>
</dbReference>
<evidence type="ECO:0000256" key="4">
    <source>
        <dbReference type="ARBA" id="ARBA00022563"/>
    </source>
</evidence>
<dbReference type="PANTHER" id="PTHR48069:SF3">
    <property type="entry name" value="DIHYDROFOLATE REDUCTASE"/>
    <property type="match status" value="1"/>
</dbReference>
<evidence type="ECO:0000256" key="6">
    <source>
        <dbReference type="ARBA" id="ARBA00023002"/>
    </source>
</evidence>
<name>A0A229UJV3_9BACL</name>
<keyword evidence="6 8" id="KW-0560">Oxidoreductase</keyword>
<evidence type="ECO:0000313" key="12">
    <source>
        <dbReference type="Proteomes" id="UP000215509"/>
    </source>
</evidence>
<evidence type="ECO:0000313" key="11">
    <source>
        <dbReference type="EMBL" id="OXM83673.1"/>
    </source>
</evidence>
<dbReference type="SUPFAM" id="SSF53597">
    <property type="entry name" value="Dihydrofolate reductase-like"/>
    <property type="match status" value="1"/>
</dbReference>
<dbReference type="GO" id="GO:0006730">
    <property type="term" value="P:one-carbon metabolic process"/>
    <property type="evidence" value="ECO:0007669"/>
    <property type="project" value="UniProtKB-KW"/>
</dbReference>
<organism evidence="11 12">
    <name type="scientific">Paenibacillus rigui</name>
    <dbReference type="NCBI Taxonomy" id="554312"/>
    <lineage>
        <taxon>Bacteria</taxon>
        <taxon>Bacillati</taxon>
        <taxon>Bacillota</taxon>
        <taxon>Bacilli</taxon>
        <taxon>Bacillales</taxon>
        <taxon>Paenibacillaceae</taxon>
        <taxon>Paenibacillus</taxon>
    </lineage>
</organism>
<gene>
    <name evidence="11" type="ORF">CF651_24020</name>
</gene>
<evidence type="ECO:0000256" key="7">
    <source>
        <dbReference type="ARBA" id="ARBA00025067"/>
    </source>
</evidence>
<dbReference type="EMBL" id="NMQW01000039">
    <property type="protein sequence ID" value="OXM83673.1"/>
    <property type="molecule type" value="Genomic_DNA"/>
</dbReference>
<keyword evidence="5 8" id="KW-0521">NADP</keyword>
<accession>A0A229UJV3</accession>
<evidence type="ECO:0000256" key="5">
    <source>
        <dbReference type="ARBA" id="ARBA00022857"/>
    </source>
</evidence>
<dbReference type="GO" id="GO:0046655">
    <property type="term" value="P:folic acid metabolic process"/>
    <property type="evidence" value="ECO:0007669"/>
    <property type="project" value="TreeGrafter"/>
</dbReference>
<dbReference type="UniPathway" id="UPA00077">
    <property type="reaction ID" value="UER00158"/>
</dbReference>
<comment type="function">
    <text evidence="7 8">Key enzyme in folate metabolism. Catalyzes an essential reaction for de novo glycine and purine synthesis, and for DNA precursor synthesis.</text>
</comment>
<feature type="domain" description="DHFR" evidence="10">
    <location>
        <begin position="1"/>
        <end position="162"/>
    </location>
</feature>
<reference evidence="11 12" key="1">
    <citation type="submission" date="2017-07" db="EMBL/GenBank/DDBJ databases">
        <title>Genome sequencing and assembly of Paenibacillus rigui.</title>
        <authorList>
            <person name="Mayilraj S."/>
        </authorList>
    </citation>
    <scope>NUCLEOTIDE SEQUENCE [LARGE SCALE GENOMIC DNA]</scope>
    <source>
        <strain evidence="11 12">JCM 16352</strain>
    </source>
</reference>